<name>A0A0A9CE65_ARUDO</name>
<organism evidence="1">
    <name type="scientific">Arundo donax</name>
    <name type="common">Giant reed</name>
    <name type="synonym">Donax arundinaceus</name>
    <dbReference type="NCBI Taxonomy" id="35708"/>
    <lineage>
        <taxon>Eukaryota</taxon>
        <taxon>Viridiplantae</taxon>
        <taxon>Streptophyta</taxon>
        <taxon>Embryophyta</taxon>
        <taxon>Tracheophyta</taxon>
        <taxon>Spermatophyta</taxon>
        <taxon>Magnoliopsida</taxon>
        <taxon>Liliopsida</taxon>
        <taxon>Poales</taxon>
        <taxon>Poaceae</taxon>
        <taxon>PACMAD clade</taxon>
        <taxon>Arundinoideae</taxon>
        <taxon>Arundineae</taxon>
        <taxon>Arundo</taxon>
    </lineage>
</organism>
<proteinExistence type="predicted"/>
<dbReference type="EMBL" id="GBRH01226245">
    <property type="protein sequence ID" value="JAD71650.1"/>
    <property type="molecule type" value="Transcribed_RNA"/>
</dbReference>
<reference evidence="1" key="2">
    <citation type="journal article" date="2015" name="Data Brief">
        <title>Shoot transcriptome of the giant reed, Arundo donax.</title>
        <authorList>
            <person name="Barrero R.A."/>
            <person name="Guerrero F.D."/>
            <person name="Moolhuijzen P."/>
            <person name="Goolsby J.A."/>
            <person name="Tidwell J."/>
            <person name="Bellgard S.E."/>
            <person name="Bellgard M.I."/>
        </authorList>
    </citation>
    <scope>NUCLEOTIDE SEQUENCE</scope>
    <source>
        <tissue evidence="1">Shoot tissue taken approximately 20 cm above the soil surface</tissue>
    </source>
</reference>
<reference evidence="1" key="1">
    <citation type="submission" date="2014-09" db="EMBL/GenBank/DDBJ databases">
        <authorList>
            <person name="Magalhaes I.L.F."/>
            <person name="Oliveira U."/>
            <person name="Santos F.R."/>
            <person name="Vidigal T.H.D.A."/>
            <person name="Brescovit A.D."/>
            <person name="Santos A.J."/>
        </authorList>
    </citation>
    <scope>NUCLEOTIDE SEQUENCE</scope>
    <source>
        <tissue evidence="1">Shoot tissue taken approximately 20 cm above the soil surface</tissue>
    </source>
</reference>
<sequence length="21" mass="2424">MLAVQIIMIVTMIWWCAEQGS</sequence>
<protein>
    <submittedName>
        <fullName evidence="1">Uncharacterized protein</fullName>
    </submittedName>
</protein>
<dbReference type="AlphaFoldDB" id="A0A0A9CE65"/>
<accession>A0A0A9CE65</accession>
<evidence type="ECO:0000313" key="1">
    <source>
        <dbReference type="EMBL" id="JAD71650.1"/>
    </source>
</evidence>